<protein>
    <submittedName>
        <fullName evidence="12">Mechanosensitive ion channel family protein</fullName>
    </submittedName>
</protein>
<evidence type="ECO:0000256" key="5">
    <source>
        <dbReference type="ARBA" id="ARBA00022989"/>
    </source>
</evidence>
<dbReference type="Pfam" id="PF21082">
    <property type="entry name" value="MS_channel_3rd"/>
    <property type="match status" value="1"/>
</dbReference>
<evidence type="ECO:0000256" key="3">
    <source>
        <dbReference type="ARBA" id="ARBA00022475"/>
    </source>
</evidence>
<dbReference type="InterPro" id="IPR049278">
    <property type="entry name" value="MS_channel_C"/>
</dbReference>
<comment type="caution">
    <text evidence="12">The sequence shown here is derived from an EMBL/GenBank/DDBJ whole genome shotgun (WGS) entry which is preliminary data.</text>
</comment>
<evidence type="ECO:0000256" key="4">
    <source>
        <dbReference type="ARBA" id="ARBA00022692"/>
    </source>
</evidence>
<feature type="transmembrane region" description="Helical" evidence="7">
    <location>
        <begin position="99"/>
        <end position="119"/>
    </location>
</feature>
<dbReference type="GO" id="GO:0005886">
    <property type="term" value="C:plasma membrane"/>
    <property type="evidence" value="ECO:0007669"/>
    <property type="project" value="UniProtKB-SubCell"/>
</dbReference>
<feature type="domain" description="Mechanosensitive ion channel MscS" evidence="9">
    <location>
        <begin position="269"/>
        <end position="335"/>
    </location>
</feature>
<dbReference type="InterPro" id="IPR049142">
    <property type="entry name" value="MS_channel_1st"/>
</dbReference>
<feature type="domain" description="Mechanosensitive ion channel MscS C-terminal" evidence="10">
    <location>
        <begin position="343"/>
        <end position="429"/>
    </location>
</feature>
<name>A0A848B2U5_9BACT</name>
<dbReference type="Gene3D" id="1.10.287.1260">
    <property type="match status" value="1"/>
</dbReference>
<dbReference type="InterPro" id="IPR023408">
    <property type="entry name" value="MscS_beta-dom_sf"/>
</dbReference>
<feature type="transmembrane region" description="Helical" evidence="7">
    <location>
        <begin position="173"/>
        <end position="197"/>
    </location>
</feature>
<evidence type="ECO:0000259" key="11">
    <source>
        <dbReference type="Pfam" id="PF21088"/>
    </source>
</evidence>
<dbReference type="SUPFAM" id="SSF82861">
    <property type="entry name" value="Mechanosensitive channel protein MscS (YggB), transmembrane region"/>
    <property type="match status" value="1"/>
</dbReference>
<organism evidence="12 13">
    <name type="scientific">Victivallis vadensis</name>
    <dbReference type="NCBI Taxonomy" id="172901"/>
    <lineage>
        <taxon>Bacteria</taxon>
        <taxon>Pseudomonadati</taxon>
        <taxon>Lentisphaerota</taxon>
        <taxon>Lentisphaeria</taxon>
        <taxon>Victivallales</taxon>
        <taxon>Victivallaceae</taxon>
        <taxon>Victivallis</taxon>
    </lineage>
</organism>
<dbReference type="PANTHER" id="PTHR30221">
    <property type="entry name" value="SMALL-CONDUCTANCE MECHANOSENSITIVE CHANNEL"/>
    <property type="match status" value="1"/>
</dbReference>
<keyword evidence="8" id="KW-0732">Signal</keyword>
<dbReference type="AlphaFoldDB" id="A0A848B2U5"/>
<keyword evidence="5 7" id="KW-1133">Transmembrane helix</keyword>
<evidence type="ECO:0000313" key="12">
    <source>
        <dbReference type="EMBL" id="NMD89063.1"/>
    </source>
</evidence>
<dbReference type="Pfam" id="PF21088">
    <property type="entry name" value="MS_channel_1st"/>
    <property type="match status" value="1"/>
</dbReference>
<accession>A0A848B2U5</accession>
<proteinExistence type="inferred from homology"/>
<dbReference type="GO" id="GO:0008381">
    <property type="term" value="F:mechanosensitive monoatomic ion channel activity"/>
    <property type="evidence" value="ECO:0007669"/>
    <property type="project" value="InterPro"/>
</dbReference>
<dbReference type="SUPFAM" id="SSF50182">
    <property type="entry name" value="Sm-like ribonucleoproteins"/>
    <property type="match status" value="1"/>
</dbReference>
<dbReference type="InterPro" id="IPR011014">
    <property type="entry name" value="MscS_channel_TM-2"/>
</dbReference>
<evidence type="ECO:0000259" key="10">
    <source>
        <dbReference type="Pfam" id="PF21082"/>
    </source>
</evidence>
<evidence type="ECO:0000256" key="2">
    <source>
        <dbReference type="ARBA" id="ARBA00008017"/>
    </source>
</evidence>
<gene>
    <name evidence="12" type="ORF">HF882_20975</name>
</gene>
<sequence>MIRKKTVFFLLVLILGTVLPAAEAATPVQPLPDGKIVIVVKDYELLKNTAAPPTGDASPGNGATGERHPAGIHPTEWWNGVRAWGAQVRQWFADQAGELLFLVIGIGVTLLIAAGITFLTRRIFTLRWKHMPYTTLRQRLYEVFHRPTFWFLCSIGIFLSAQPLLRELPPVWFTVWLRLLFAALAVCVFWGVFRLISLFDDVLKARALLDPSRHMDTLLIDLIRKTVKVVVTVIAVFFVAQNIFELNITSLLAGAGVVGLAIAFAAQETIANVFGSIMIILDKPFAVGERVKIGAIDGSVESVGLRSTEVRSLDGNLFSVPNRQVADGVIENISRRPNIKYPFSIALTYDTPPEKMEEACKILHDILDSHPGFDTARQPPLVFFTDYKDWSLNISVIVWFNTRDFLLSQKWKHEINLEILRRFNAAKLKFARPASTAFLVGDPDYPPVSGSVPVSGK</sequence>
<dbReference type="SUPFAM" id="SSF82689">
    <property type="entry name" value="Mechanosensitive channel protein MscS (YggB), C-terminal domain"/>
    <property type="match status" value="1"/>
</dbReference>
<comment type="subcellular location">
    <subcellularLocation>
        <location evidence="1">Cell membrane</location>
        <topology evidence="1">Multi-pass membrane protein</topology>
    </subcellularLocation>
</comment>
<keyword evidence="3" id="KW-1003">Cell membrane</keyword>
<dbReference type="InterPro" id="IPR006685">
    <property type="entry name" value="MscS_channel_2nd"/>
</dbReference>
<feature type="chain" id="PRO_5032298756" evidence="8">
    <location>
        <begin position="25"/>
        <end position="457"/>
    </location>
</feature>
<dbReference type="InterPro" id="IPR010920">
    <property type="entry name" value="LSM_dom_sf"/>
</dbReference>
<evidence type="ECO:0000256" key="6">
    <source>
        <dbReference type="ARBA" id="ARBA00023136"/>
    </source>
</evidence>
<dbReference type="Pfam" id="PF00924">
    <property type="entry name" value="MS_channel_2nd"/>
    <property type="match status" value="1"/>
</dbReference>
<keyword evidence="6 7" id="KW-0472">Membrane</keyword>
<dbReference type="InterPro" id="IPR045275">
    <property type="entry name" value="MscS_archaea/bacteria_type"/>
</dbReference>
<dbReference type="Gene3D" id="3.30.70.100">
    <property type="match status" value="1"/>
</dbReference>
<keyword evidence="4 7" id="KW-0812">Transmembrane</keyword>
<evidence type="ECO:0000259" key="9">
    <source>
        <dbReference type="Pfam" id="PF00924"/>
    </source>
</evidence>
<dbReference type="EMBL" id="JABAEW010000075">
    <property type="protein sequence ID" value="NMD89063.1"/>
    <property type="molecule type" value="Genomic_DNA"/>
</dbReference>
<dbReference type="PANTHER" id="PTHR30221:SF1">
    <property type="entry name" value="SMALL-CONDUCTANCE MECHANOSENSITIVE CHANNEL"/>
    <property type="match status" value="1"/>
</dbReference>
<evidence type="ECO:0000256" key="8">
    <source>
        <dbReference type="SAM" id="SignalP"/>
    </source>
</evidence>
<feature type="signal peptide" evidence="8">
    <location>
        <begin position="1"/>
        <end position="24"/>
    </location>
</feature>
<feature type="transmembrane region" description="Helical" evidence="7">
    <location>
        <begin position="246"/>
        <end position="266"/>
    </location>
</feature>
<feature type="transmembrane region" description="Helical" evidence="7">
    <location>
        <begin position="140"/>
        <end position="161"/>
    </location>
</feature>
<dbReference type="Gene3D" id="2.30.30.60">
    <property type="match status" value="1"/>
</dbReference>
<dbReference type="InterPro" id="IPR011066">
    <property type="entry name" value="MscS_channel_C_sf"/>
</dbReference>
<dbReference type="RefSeq" id="WP_168964014.1">
    <property type="nucleotide sequence ID" value="NZ_JABAEW010000075.1"/>
</dbReference>
<dbReference type="Proteomes" id="UP000576225">
    <property type="component" value="Unassembled WGS sequence"/>
</dbReference>
<feature type="domain" description="Mechanosensitive ion channel transmembrane helices 2/3" evidence="11">
    <location>
        <begin position="226"/>
        <end position="267"/>
    </location>
</feature>
<evidence type="ECO:0000313" key="13">
    <source>
        <dbReference type="Proteomes" id="UP000576225"/>
    </source>
</evidence>
<evidence type="ECO:0000256" key="1">
    <source>
        <dbReference type="ARBA" id="ARBA00004651"/>
    </source>
</evidence>
<comment type="similarity">
    <text evidence="2">Belongs to the MscS (TC 1.A.23) family.</text>
</comment>
<evidence type="ECO:0000256" key="7">
    <source>
        <dbReference type="SAM" id="Phobius"/>
    </source>
</evidence>
<reference evidence="12 13" key="1">
    <citation type="submission" date="2020-04" db="EMBL/GenBank/DDBJ databases">
        <authorList>
            <person name="Hitch T.C.A."/>
            <person name="Wylensek D."/>
            <person name="Clavel T."/>
        </authorList>
    </citation>
    <scope>NUCLEOTIDE SEQUENCE [LARGE SCALE GENOMIC DNA]</scope>
    <source>
        <strain evidence="12 13">COR2-253-APC-1A</strain>
    </source>
</reference>